<evidence type="ECO:0008006" key="3">
    <source>
        <dbReference type="Google" id="ProtNLM"/>
    </source>
</evidence>
<dbReference type="RefSeq" id="WP_202955842.1">
    <property type="nucleotide sequence ID" value="NZ_JAPCID010000009.1"/>
</dbReference>
<sequence length="340" mass="39530">MPPLRLERHLFLMRSQNPLFSHGDAQLFLAWRDGRVVGRISAQYDEHYDEPGTGMFGFLELEDAPDIVPGLLEAAASWLRAQGRSRMVGPMDFTMNDEVGVMLEGFERMPFVRQPWHPPYYAARCEEAGLEKAVDLLMYELVISDRSKILPVVFKLAERVQPRHGITIRRMSRRSLRRDLDRFAEVYNEAWSENWGFVPYGKRDLDVYAQEMQLVFDRNWYMVAETESGETAAVAITVPDINQVLVKMQGRVLPFGWLHYLRKKWIIDRVRVGFLGVKHAYQHTGVAAALYVEHFDTASRTPQKWGEMGWILESNKNMNRAMEAMGGRVVRRFRVYERVL</sequence>
<dbReference type="InterPro" id="IPR016181">
    <property type="entry name" value="Acyl_CoA_acyltransferase"/>
</dbReference>
<evidence type="ECO:0000313" key="1">
    <source>
        <dbReference type="EMBL" id="MDA0137515.1"/>
    </source>
</evidence>
<accession>A0ABT4RGT2</accession>
<dbReference type="PANTHER" id="PTHR41368:SF1">
    <property type="entry name" value="PROTEIN YGHO"/>
    <property type="match status" value="1"/>
</dbReference>
<dbReference type="InterPro" id="IPR039968">
    <property type="entry name" value="BcerS-like"/>
</dbReference>
<dbReference type="PANTHER" id="PTHR41368">
    <property type="entry name" value="PROTEIN YGHO"/>
    <property type="match status" value="1"/>
</dbReference>
<organism evidence="1 2">
    <name type="scientific">Solirubrobacter deserti</name>
    <dbReference type="NCBI Taxonomy" id="2282478"/>
    <lineage>
        <taxon>Bacteria</taxon>
        <taxon>Bacillati</taxon>
        <taxon>Actinomycetota</taxon>
        <taxon>Thermoleophilia</taxon>
        <taxon>Solirubrobacterales</taxon>
        <taxon>Solirubrobacteraceae</taxon>
        <taxon>Solirubrobacter</taxon>
    </lineage>
</organism>
<keyword evidence="2" id="KW-1185">Reference proteome</keyword>
<gene>
    <name evidence="1" type="ORF">OJ962_08415</name>
</gene>
<dbReference type="Gene3D" id="3.40.630.30">
    <property type="match status" value="1"/>
</dbReference>
<dbReference type="EMBL" id="JAPCID010000009">
    <property type="protein sequence ID" value="MDA0137515.1"/>
    <property type="molecule type" value="Genomic_DNA"/>
</dbReference>
<reference evidence="1" key="1">
    <citation type="submission" date="2022-10" db="EMBL/GenBank/DDBJ databases">
        <title>The WGS of Solirubrobacter sp. CPCC 204708.</title>
        <authorList>
            <person name="Jiang Z."/>
        </authorList>
    </citation>
    <scope>NUCLEOTIDE SEQUENCE</scope>
    <source>
        <strain evidence="1">CPCC 204708</strain>
    </source>
</reference>
<evidence type="ECO:0000313" key="2">
    <source>
        <dbReference type="Proteomes" id="UP001147700"/>
    </source>
</evidence>
<dbReference type="Proteomes" id="UP001147700">
    <property type="component" value="Unassembled WGS sequence"/>
</dbReference>
<comment type="caution">
    <text evidence="1">The sequence shown here is derived from an EMBL/GenBank/DDBJ whole genome shotgun (WGS) entry which is preliminary data.</text>
</comment>
<proteinExistence type="predicted"/>
<protein>
    <recommendedName>
        <fullName evidence="3">N-acetyltransferase domain-containing protein</fullName>
    </recommendedName>
</protein>
<dbReference type="SUPFAM" id="SSF55729">
    <property type="entry name" value="Acyl-CoA N-acyltransferases (Nat)"/>
    <property type="match status" value="1"/>
</dbReference>
<name>A0ABT4RGT2_9ACTN</name>